<dbReference type="EMBL" id="LGLN01000067">
    <property type="protein sequence ID" value="KPC27685.1"/>
    <property type="molecule type" value="Genomic_DNA"/>
</dbReference>
<evidence type="ECO:0000313" key="2">
    <source>
        <dbReference type="Proteomes" id="UP000037891"/>
    </source>
</evidence>
<protein>
    <submittedName>
        <fullName evidence="1">Uncharacterized protein</fullName>
    </submittedName>
</protein>
<dbReference type="PATRIC" id="fig|81035.3.peg.216"/>
<dbReference type="Proteomes" id="UP000037891">
    <property type="component" value="Unassembled WGS sequence"/>
</dbReference>
<accession>A0A0N0X8R6</accession>
<proteinExistence type="predicted"/>
<name>A0A0N0X8R6_PSESX</name>
<sequence>MVYYMRRERLEADGVMRDLSLETEMTAIAIEADIKAKWPQGHCSHSPANPEELMIIAVDLLIKELGTDGARTFISQVLSRYTPARLPA</sequence>
<reference evidence="1 2" key="1">
    <citation type="submission" date="2015-07" db="EMBL/GenBank/DDBJ databases">
        <authorList>
            <person name="Noorani M."/>
        </authorList>
    </citation>
    <scope>NUCLEOTIDE SEQUENCE [LARGE SCALE GENOMIC DNA]</scope>
    <source>
        <strain evidence="1 2">0788_9</strain>
    </source>
</reference>
<comment type="caution">
    <text evidence="1">The sequence shown here is derived from an EMBL/GenBank/DDBJ whole genome shotgun (WGS) entry which is preliminary data.</text>
</comment>
<reference evidence="1 2" key="2">
    <citation type="submission" date="2015-10" db="EMBL/GenBank/DDBJ databases">
        <title>Comparative genomics and high-throughput reverse genetic screens identify a new phytobacterial MAMP and an Arabidopsis receptor required for immune elicitation.</title>
        <authorList>
            <person name="Mott G.A."/>
            <person name="Thakur S."/>
            <person name="Wang P.W."/>
            <person name="Desveaux D."/>
            <person name="Guttman D.S."/>
        </authorList>
    </citation>
    <scope>NUCLEOTIDE SEQUENCE [LARGE SCALE GENOMIC DNA]</scope>
    <source>
        <strain evidence="1 2">0788_9</strain>
    </source>
</reference>
<dbReference type="AlphaFoldDB" id="A0A0N0X8R6"/>
<gene>
    <name evidence="1" type="ORF">ABJ99_0181</name>
</gene>
<evidence type="ECO:0000313" key="1">
    <source>
        <dbReference type="EMBL" id="KPC27685.1"/>
    </source>
</evidence>
<organism evidence="1 2">
    <name type="scientific">Pseudomonas syringae pv. cilantro</name>
    <dbReference type="NCBI Taxonomy" id="81035"/>
    <lineage>
        <taxon>Bacteria</taxon>
        <taxon>Pseudomonadati</taxon>
        <taxon>Pseudomonadota</taxon>
        <taxon>Gammaproteobacteria</taxon>
        <taxon>Pseudomonadales</taxon>
        <taxon>Pseudomonadaceae</taxon>
        <taxon>Pseudomonas</taxon>
        <taxon>Pseudomonas syringae</taxon>
    </lineage>
</organism>